<dbReference type="SMART" id="SM00758">
    <property type="entry name" value="PA14"/>
    <property type="match status" value="1"/>
</dbReference>
<evidence type="ECO:0000256" key="3">
    <source>
        <dbReference type="ARBA" id="ARBA00012744"/>
    </source>
</evidence>
<dbReference type="SUPFAM" id="SSF51445">
    <property type="entry name" value="(Trans)glycosidases"/>
    <property type="match status" value="1"/>
</dbReference>
<sequence>MPPSDFANADIPEVVEQLTTDEAILLTAGVGFWHTHGVPRLGVPALKVSDGPNGVRGNHFFMSTPAKCLPSSTAMGATFDTELIEEIGLKLLAEECKIKAASILLAPTCNIQRNPLGGRSFESFSEDPHLSGMIAAAYVKGVQDGGIATAIKHFVGNDKENDRMAYDSIMSDRALREVYLMPFMLAQKYAKPWSFMTAYNRVNGTHVSENPYIIQNILRGEWASDAAVMSDWFGVYSIDHAINAGLDLEMPGTNKWRTLDLMNRSIQSRKITVRTVKERARKVLELTKRCAQGASEVLDGDGVERTNNSDVDIALMRKVAAQSIVLLKNNNDLLPLKPKEQGIKKVAIVGGNAKARVISGGGSAALKPSYFISPYDGIVEALKEIDSNIDVVYSEGARTFRTMPTLDYDLVTEDGKPGWTCTWYPHENDNSMIALPDPIKSQYVDETRIFISTSYPEGITYRWTMKLDGRLKPRDKDTLFEFGLIASGRAKLFVDDQLVIDNWTKQRRGEYFFGSGSEEEKGIFPLKAGVAHKVRVEFCNVRAPADTDLDETVMDSNPGVQLGGAEVSDAGELLDSAVQLAKEADVVIAVVGLNADWETEGYDRTTLGLPGRTDELISKVSAANPKTVVVTQSGSSIAMPWADEVNALVHSWYLGNATGAAIADVLTGKVNPSGKLSLTFPKKLEDVPSHGHFHSEHGKVRYAEDLFVGYKHYHHRGVEPQFHFGHGLSYTSFEYSNLKLSEPVVTGGDVSVSASVIITNTGAVVGSEVVQLYVTLPTTSELTHPPLMLKAFAKVRDLSPGKSESVSLALDKYAFSYWEERISSWVVEKGEYLVRVGKSSAPGELTLRSTLALKKGFEWKGI</sequence>
<dbReference type="SMART" id="SM01217">
    <property type="entry name" value="Fn3_like"/>
    <property type="match status" value="1"/>
</dbReference>
<organism evidence="7 8">
    <name type="scientific">Phlebiopsis gigantea (strain 11061_1 CR5-6)</name>
    <name type="common">White-rot fungus</name>
    <name type="synonym">Peniophora gigantea</name>
    <dbReference type="NCBI Taxonomy" id="745531"/>
    <lineage>
        <taxon>Eukaryota</taxon>
        <taxon>Fungi</taxon>
        <taxon>Dikarya</taxon>
        <taxon>Basidiomycota</taxon>
        <taxon>Agaricomycotina</taxon>
        <taxon>Agaricomycetes</taxon>
        <taxon>Polyporales</taxon>
        <taxon>Phanerochaetaceae</taxon>
        <taxon>Phlebiopsis</taxon>
    </lineage>
</organism>
<evidence type="ECO:0000259" key="6">
    <source>
        <dbReference type="PROSITE" id="PS51820"/>
    </source>
</evidence>
<gene>
    <name evidence="7" type="ORF">PHLGIDRAFT_129410</name>
</gene>
<proteinExistence type="inferred from homology"/>
<comment type="similarity">
    <text evidence="2">Belongs to the glycosyl hydrolase 3 family.</text>
</comment>
<dbReference type="GO" id="GO:0008422">
    <property type="term" value="F:beta-glucosidase activity"/>
    <property type="evidence" value="ECO:0007669"/>
    <property type="project" value="UniProtKB-EC"/>
</dbReference>
<dbReference type="GO" id="GO:0009251">
    <property type="term" value="P:glucan catabolic process"/>
    <property type="evidence" value="ECO:0007669"/>
    <property type="project" value="TreeGrafter"/>
</dbReference>
<dbReference type="InterPro" id="IPR013783">
    <property type="entry name" value="Ig-like_fold"/>
</dbReference>
<dbReference type="Gene3D" id="3.40.50.1700">
    <property type="entry name" value="Glycoside hydrolase family 3 C-terminal domain"/>
    <property type="match status" value="1"/>
</dbReference>
<dbReference type="HOGENOM" id="CLU_004542_4_0_1"/>
<dbReference type="InterPro" id="IPR026891">
    <property type="entry name" value="Fn3-like"/>
</dbReference>
<dbReference type="Pfam" id="PF14310">
    <property type="entry name" value="Fn3-like"/>
    <property type="match status" value="1"/>
</dbReference>
<dbReference type="Gene3D" id="3.20.20.300">
    <property type="entry name" value="Glycoside hydrolase, family 3, N-terminal domain"/>
    <property type="match status" value="1"/>
</dbReference>
<evidence type="ECO:0000256" key="1">
    <source>
        <dbReference type="ARBA" id="ARBA00000448"/>
    </source>
</evidence>
<dbReference type="Gene3D" id="2.60.40.10">
    <property type="entry name" value="Immunoglobulins"/>
    <property type="match status" value="1"/>
</dbReference>
<evidence type="ECO:0000256" key="2">
    <source>
        <dbReference type="ARBA" id="ARBA00005336"/>
    </source>
</evidence>
<dbReference type="PANTHER" id="PTHR42715">
    <property type="entry name" value="BETA-GLUCOSIDASE"/>
    <property type="match status" value="1"/>
</dbReference>
<dbReference type="PRINTS" id="PR00133">
    <property type="entry name" value="GLHYDRLASE3"/>
</dbReference>
<dbReference type="Pfam" id="PF07691">
    <property type="entry name" value="PA14"/>
    <property type="match status" value="1"/>
</dbReference>
<keyword evidence="8" id="KW-1185">Reference proteome</keyword>
<dbReference type="PANTHER" id="PTHR42715:SF27">
    <property type="entry name" value="BETA-GLUCOSIDASE-RELATED"/>
    <property type="match status" value="1"/>
</dbReference>
<dbReference type="SUPFAM" id="SSF52279">
    <property type="entry name" value="Beta-D-glucan exohydrolase, C-terminal domain"/>
    <property type="match status" value="1"/>
</dbReference>
<dbReference type="AlphaFoldDB" id="A0A0C3S7A2"/>
<dbReference type="Pfam" id="PF01915">
    <property type="entry name" value="Glyco_hydro_3_C"/>
    <property type="match status" value="1"/>
</dbReference>
<dbReference type="PROSITE" id="PS51820">
    <property type="entry name" value="PA14"/>
    <property type="match status" value="1"/>
</dbReference>
<reference evidence="7 8" key="1">
    <citation type="journal article" date="2014" name="PLoS Genet.">
        <title>Analysis of the Phlebiopsis gigantea genome, transcriptome and secretome provides insight into its pioneer colonization strategies of wood.</title>
        <authorList>
            <person name="Hori C."/>
            <person name="Ishida T."/>
            <person name="Igarashi K."/>
            <person name="Samejima M."/>
            <person name="Suzuki H."/>
            <person name="Master E."/>
            <person name="Ferreira P."/>
            <person name="Ruiz-Duenas F.J."/>
            <person name="Held B."/>
            <person name="Canessa P."/>
            <person name="Larrondo L.F."/>
            <person name="Schmoll M."/>
            <person name="Druzhinina I.S."/>
            <person name="Kubicek C.P."/>
            <person name="Gaskell J.A."/>
            <person name="Kersten P."/>
            <person name="St John F."/>
            <person name="Glasner J."/>
            <person name="Sabat G."/>
            <person name="Splinter BonDurant S."/>
            <person name="Syed K."/>
            <person name="Yadav J."/>
            <person name="Mgbeahuruike A.C."/>
            <person name="Kovalchuk A."/>
            <person name="Asiegbu F.O."/>
            <person name="Lackner G."/>
            <person name="Hoffmeister D."/>
            <person name="Rencoret J."/>
            <person name="Gutierrez A."/>
            <person name="Sun H."/>
            <person name="Lindquist E."/>
            <person name="Barry K."/>
            <person name="Riley R."/>
            <person name="Grigoriev I.V."/>
            <person name="Henrissat B."/>
            <person name="Kues U."/>
            <person name="Berka R.M."/>
            <person name="Martinez A.T."/>
            <person name="Covert S.F."/>
            <person name="Blanchette R.A."/>
            <person name="Cullen D."/>
        </authorList>
    </citation>
    <scope>NUCLEOTIDE SEQUENCE [LARGE SCALE GENOMIC DNA]</scope>
    <source>
        <strain evidence="7 8">11061_1 CR5-6</strain>
    </source>
</reference>
<feature type="domain" description="PA14" evidence="6">
    <location>
        <begin position="414"/>
        <end position="578"/>
    </location>
</feature>
<protein>
    <recommendedName>
        <fullName evidence="3">beta-glucosidase</fullName>
        <ecNumber evidence="3">3.2.1.21</ecNumber>
    </recommendedName>
</protein>
<dbReference type="InterPro" id="IPR002772">
    <property type="entry name" value="Glyco_hydro_3_C"/>
</dbReference>
<keyword evidence="5" id="KW-0326">Glycosidase</keyword>
<dbReference type="OrthoDB" id="47059at2759"/>
<evidence type="ECO:0000256" key="4">
    <source>
        <dbReference type="ARBA" id="ARBA00022801"/>
    </source>
</evidence>
<accession>A0A0C3S7A2</accession>
<evidence type="ECO:0000313" key="7">
    <source>
        <dbReference type="EMBL" id="KIP04595.1"/>
    </source>
</evidence>
<keyword evidence="4 7" id="KW-0378">Hydrolase</keyword>
<dbReference type="InterPro" id="IPR037524">
    <property type="entry name" value="PA14/GLEYA"/>
</dbReference>
<dbReference type="STRING" id="745531.A0A0C3S7A2"/>
<name>A0A0C3S7A2_PHLG1</name>
<evidence type="ECO:0000313" key="8">
    <source>
        <dbReference type="Proteomes" id="UP000053257"/>
    </source>
</evidence>
<dbReference type="InterPro" id="IPR036881">
    <property type="entry name" value="Glyco_hydro_3_C_sf"/>
</dbReference>
<evidence type="ECO:0000256" key="5">
    <source>
        <dbReference type="ARBA" id="ARBA00023295"/>
    </source>
</evidence>
<dbReference type="InterPro" id="IPR036962">
    <property type="entry name" value="Glyco_hydro_3_N_sf"/>
</dbReference>
<dbReference type="Pfam" id="PF00933">
    <property type="entry name" value="Glyco_hydro_3"/>
    <property type="match status" value="1"/>
</dbReference>
<dbReference type="Proteomes" id="UP000053257">
    <property type="component" value="Unassembled WGS sequence"/>
</dbReference>
<dbReference type="EMBL" id="KN840569">
    <property type="protein sequence ID" value="KIP04595.1"/>
    <property type="molecule type" value="Genomic_DNA"/>
</dbReference>
<dbReference type="InterPro" id="IPR001764">
    <property type="entry name" value="Glyco_hydro_3_N"/>
</dbReference>
<dbReference type="InterPro" id="IPR011658">
    <property type="entry name" value="PA14_dom"/>
</dbReference>
<dbReference type="EC" id="3.2.1.21" evidence="3"/>
<dbReference type="InterPro" id="IPR017853">
    <property type="entry name" value="GH"/>
</dbReference>
<dbReference type="Gene3D" id="2.60.120.260">
    <property type="entry name" value="Galactose-binding domain-like"/>
    <property type="match status" value="1"/>
</dbReference>
<dbReference type="InterPro" id="IPR050288">
    <property type="entry name" value="Cellulose_deg_GH3"/>
</dbReference>
<dbReference type="FunFam" id="2.60.40.10:FF:000495">
    <property type="entry name" value="Periplasmic beta-glucosidase"/>
    <property type="match status" value="1"/>
</dbReference>
<comment type="catalytic activity">
    <reaction evidence="1">
        <text>Hydrolysis of terminal, non-reducing beta-D-glucosyl residues with release of beta-D-glucose.</text>
        <dbReference type="EC" id="3.2.1.21"/>
    </reaction>
</comment>